<feature type="transmembrane region" description="Helical" evidence="2">
    <location>
        <begin position="42"/>
        <end position="63"/>
    </location>
</feature>
<dbReference type="EMBL" id="CP093313">
    <property type="protein sequence ID" value="UWZ85270.1"/>
    <property type="molecule type" value="Genomic_DNA"/>
</dbReference>
<dbReference type="AlphaFoldDB" id="A0A9J7BWM0"/>
<evidence type="ECO:0000256" key="2">
    <source>
        <dbReference type="SAM" id="Phobius"/>
    </source>
</evidence>
<protein>
    <submittedName>
        <fullName evidence="3">Uncharacterized protein</fullName>
    </submittedName>
</protein>
<feature type="transmembrane region" description="Helical" evidence="2">
    <location>
        <begin position="125"/>
        <end position="143"/>
    </location>
</feature>
<sequence length="337" mass="38242">MIALLTTYFILAYILIPGVLFRVFAGFFVTLRLFQLTKTQEFTLGVLVALLPLVLANVFVWTVPFAEAYPFAYTFGTTNEYKRDYRLAVGMAVAEDPAHLLEPGKEPKSEYEQAVSRIWRRQLRFLSWYFLFSASEGALFGFLTRKYGDWSGKSALYDVLARKVLLPRVSEWQLLLTDFSFPKKPKRDVLADVLCGDILYRGKVGDYFLDVNGKLSGLLMKEVDRFRREDFKAACIEAKGTNEKVDVEKFWRAIPGSNFYIPAENIVNLNVRFPTIDPSKDEEFESFLKELLKSSDAPVGTTFSFDSPDVSSDHPPDPPKDPEQPIDDPEGGPPPPD</sequence>
<dbReference type="KEGG" id="orp:MOP44_04845"/>
<gene>
    <name evidence="3" type="ORF">MOP44_04845</name>
</gene>
<evidence type="ECO:0000313" key="3">
    <source>
        <dbReference type="EMBL" id="UWZ85270.1"/>
    </source>
</evidence>
<keyword evidence="4" id="KW-1185">Reference proteome</keyword>
<accession>A0A9J7BWM0</accession>
<proteinExistence type="predicted"/>
<keyword evidence="2" id="KW-0472">Membrane</keyword>
<evidence type="ECO:0000256" key="1">
    <source>
        <dbReference type="SAM" id="MobiDB-lite"/>
    </source>
</evidence>
<keyword evidence="2" id="KW-0812">Transmembrane</keyword>
<dbReference type="RefSeq" id="WP_260794788.1">
    <property type="nucleotide sequence ID" value="NZ_CP093313.1"/>
</dbReference>
<feature type="transmembrane region" description="Helical" evidence="2">
    <location>
        <begin position="6"/>
        <end position="30"/>
    </location>
</feature>
<feature type="region of interest" description="Disordered" evidence="1">
    <location>
        <begin position="297"/>
        <end position="337"/>
    </location>
</feature>
<keyword evidence="2" id="KW-1133">Transmembrane helix</keyword>
<evidence type="ECO:0000313" key="4">
    <source>
        <dbReference type="Proteomes" id="UP001059380"/>
    </source>
</evidence>
<name>A0A9J7BWM0_9BACT</name>
<reference evidence="3" key="1">
    <citation type="submission" date="2021-04" db="EMBL/GenBank/DDBJ databases">
        <title>Phylogenetic analysis of Acidobacteriaceae.</title>
        <authorList>
            <person name="Qiu L."/>
            <person name="Zhang Q."/>
        </authorList>
    </citation>
    <scope>NUCLEOTIDE SEQUENCE</scope>
    <source>
        <strain evidence="3">DSM 25168</strain>
    </source>
</reference>
<feature type="compositionally biased region" description="Basic and acidic residues" evidence="1">
    <location>
        <begin position="311"/>
        <end position="323"/>
    </location>
</feature>
<dbReference type="Proteomes" id="UP001059380">
    <property type="component" value="Chromosome"/>
</dbReference>
<organism evidence="3 4">
    <name type="scientific">Occallatibacter riparius</name>
    <dbReference type="NCBI Taxonomy" id="1002689"/>
    <lineage>
        <taxon>Bacteria</taxon>
        <taxon>Pseudomonadati</taxon>
        <taxon>Acidobacteriota</taxon>
        <taxon>Terriglobia</taxon>
        <taxon>Terriglobales</taxon>
        <taxon>Acidobacteriaceae</taxon>
        <taxon>Occallatibacter</taxon>
    </lineage>
</organism>